<dbReference type="InterPro" id="IPR009057">
    <property type="entry name" value="Homeodomain-like_sf"/>
</dbReference>
<dbReference type="OrthoDB" id="166040at2"/>
<dbReference type="PRINTS" id="PR00400">
    <property type="entry name" value="TETREPRESSOR"/>
</dbReference>
<dbReference type="Pfam" id="PF02909">
    <property type="entry name" value="TetR_C_1"/>
    <property type="match status" value="1"/>
</dbReference>
<evidence type="ECO:0000256" key="5">
    <source>
        <dbReference type="PROSITE-ProRule" id="PRU00335"/>
    </source>
</evidence>
<evidence type="ECO:0000256" key="4">
    <source>
        <dbReference type="ARBA" id="ARBA00023163"/>
    </source>
</evidence>
<evidence type="ECO:0000259" key="6">
    <source>
        <dbReference type="PROSITE" id="PS50977"/>
    </source>
</evidence>
<evidence type="ECO:0000256" key="2">
    <source>
        <dbReference type="ARBA" id="ARBA00023015"/>
    </source>
</evidence>
<accession>A0A1R1AU57</accession>
<evidence type="ECO:0000256" key="1">
    <source>
        <dbReference type="ARBA" id="ARBA00022491"/>
    </source>
</evidence>
<evidence type="ECO:0000313" key="8">
    <source>
        <dbReference type="Proteomes" id="UP000187074"/>
    </source>
</evidence>
<dbReference type="STRING" id="1401.BK123_27375"/>
<dbReference type="GO" id="GO:0046677">
    <property type="term" value="P:response to antibiotic"/>
    <property type="evidence" value="ECO:0007669"/>
    <property type="project" value="InterPro"/>
</dbReference>
<dbReference type="RefSeq" id="WP_076325515.1">
    <property type="nucleotide sequence ID" value="NZ_JBCMXI010000003.1"/>
</dbReference>
<dbReference type="InterPro" id="IPR036271">
    <property type="entry name" value="Tet_transcr_reg_TetR-rel_C_sf"/>
</dbReference>
<dbReference type="EMBL" id="MRTF01000011">
    <property type="protein sequence ID" value="OME89098.1"/>
    <property type="molecule type" value="Genomic_DNA"/>
</dbReference>
<protein>
    <submittedName>
        <fullName evidence="7">TetR family transcriptional regulator</fullName>
    </submittedName>
</protein>
<comment type="caution">
    <text evidence="7">The sequence shown here is derived from an EMBL/GenBank/DDBJ whole genome shotgun (WGS) entry which is preliminary data.</text>
</comment>
<gene>
    <name evidence="7" type="ORF">BK123_27375</name>
</gene>
<keyword evidence="3 5" id="KW-0238">DNA-binding</keyword>
<feature type="domain" description="HTH tetR-type" evidence="6">
    <location>
        <begin position="8"/>
        <end position="68"/>
    </location>
</feature>
<dbReference type="Pfam" id="PF00440">
    <property type="entry name" value="TetR_N"/>
    <property type="match status" value="1"/>
</dbReference>
<sequence>MEDRFKPSERQQEIVEAALELMAEKGYDELSIRDIGKKLGVKAPAIYWHFKNKAMIVDYMAEHILHKKMGNYVPRESEQSWQDWLIEHISLFRKAMLSYPDGGRVIARAHPFPNGTLAKFLEDSFASLRSAGMDIRTARSVMLTVIRYTFGCVIEEQADEQNWETLPERTINSGEITNIMEAINVGGTDEENFMTGLRLIVTGGTEAMASNKSF</sequence>
<dbReference type="GO" id="GO:0003677">
    <property type="term" value="F:DNA binding"/>
    <property type="evidence" value="ECO:0007669"/>
    <property type="project" value="UniProtKB-UniRule"/>
</dbReference>
<dbReference type="Gene3D" id="1.10.357.10">
    <property type="entry name" value="Tetracycline Repressor, domain 2"/>
    <property type="match status" value="1"/>
</dbReference>
<dbReference type="Proteomes" id="UP000187074">
    <property type="component" value="Unassembled WGS sequence"/>
</dbReference>
<dbReference type="InterPro" id="IPR050624">
    <property type="entry name" value="HTH-type_Tx_Regulator"/>
</dbReference>
<keyword evidence="2" id="KW-0805">Transcription regulation</keyword>
<dbReference type="GO" id="GO:0045892">
    <property type="term" value="P:negative regulation of DNA-templated transcription"/>
    <property type="evidence" value="ECO:0007669"/>
    <property type="project" value="InterPro"/>
</dbReference>
<dbReference type="PANTHER" id="PTHR43479">
    <property type="entry name" value="ACREF/ENVCD OPERON REPRESSOR-RELATED"/>
    <property type="match status" value="1"/>
</dbReference>
<dbReference type="InterPro" id="IPR004111">
    <property type="entry name" value="Repressor_TetR_C"/>
</dbReference>
<feature type="DNA-binding region" description="H-T-H motif" evidence="5">
    <location>
        <begin position="31"/>
        <end position="50"/>
    </location>
</feature>
<evidence type="ECO:0000313" key="7">
    <source>
        <dbReference type="EMBL" id="OME89098.1"/>
    </source>
</evidence>
<dbReference type="SUPFAM" id="SSF48498">
    <property type="entry name" value="Tetracyclin repressor-like, C-terminal domain"/>
    <property type="match status" value="1"/>
</dbReference>
<keyword evidence="4" id="KW-0804">Transcription</keyword>
<dbReference type="InterPro" id="IPR001647">
    <property type="entry name" value="HTH_TetR"/>
</dbReference>
<dbReference type="PANTHER" id="PTHR43479:SF11">
    <property type="entry name" value="ACREF_ENVCD OPERON REPRESSOR-RELATED"/>
    <property type="match status" value="1"/>
</dbReference>
<reference evidence="7 8" key="1">
    <citation type="submission" date="2016-11" db="EMBL/GenBank/DDBJ databases">
        <title>Paenibacillus species isolates.</title>
        <authorList>
            <person name="Beno S.M."/>
        </authorList>
    </citation>
    <scope>NUCLEOTIDE SEQUENCE [LARGE SCALE GENOMIC DNA]</scope>
    <source>
        <strain evidence="7 8">FSL F4-0100</strain>
    </source>
</reference>
<dbReference type="Gene3D" id="1.10.10.60">
    <property type="entry name" value="Homeodomain-like"/>
    <property type="match status" value="1"/>
</dbReference>
<dbReference type="PROSITE" id="PS50977">
    <property type="entry name" value="HTH_TETR_2"/>
    <property type="match status" value="1"/>
</dbReference>
<dbReference type="InterPro" id="IPR003012">
    <property type="entry name" value="Tet_transcr_reg_TetR"/>
</dbReference>
<keyword evidence="1" id="KW-0678">Repressor</keyword>
<dbReference type="AlphaFoldDB" id="A0A1R1AU57"/>
<evidence type="ECO:0000256" key="3">
    <source>
        <dbReference type="ARBA" id="ARBA00023125"/>
    </source>
</evidence>
<dbReference type="SUPFAM" id="SSF46689">
    <property type="entry name" value="Homeodomain-like"/>
    <property type="match status" value="1"/>
</dbReference>
<organism evidence="7 8">
    <name type="scientific">Paenibacillus lautus</name>
    <name type="common">Bacillus lautus</name>
    <dbReference type="NCBI Taxonomy" id="1401"/>
    <lineage>
        <taxon>Bacteria</taxon>
        <taxon>Bacillati</taxon>
        <taxon>Bacillota</taxon>
        <taxon>Bacilli</taxon>
        <taxon>Bacillales</taxon>
        <taxon>Paenibacillaceae</taxon>
        <taxon>Paenibacillus</taxon>
    </lineage>
</organism>
<dbReference type="PRINTS" id="PR00455">
    <property type="entry name" value="HTHTETR"/>
</dbReference>
<name>A0A1R1AU57_PAELA</name>
<proteinExistence type="predicted"/>